<dbReference type="GO" id="GO:0005230">
    <property type="term" value="F:extracellular ligand-gated monoatomic ion channel activity"/>
    <property type="evidence" value="ECO:0007669"/>
    <property type="project" value="InterPro"/>
</dbReference>
<evidence type="ECO:0000256" key="2">
    <source>
        <dbReference type="ARBA" id="ARBA00004236"/>
    </source>
</evidence>
<dbReference type="Pfam" id="PF02931">
    <property type="entry name" value="Neur_chan_LBD"/>
    <property type="match status" value="1"/>
</dbReference>
<dbReference type="EMBL" id="CAJFCV020000002">
    <property type="protein sequence ID" value="CAG9097100.1"/>
    <property type="molecule type" value="Genomic_DNA"/>
</dbReference>
<evidence type="ECO:0000256" key="4">
    <source>
        <dbReference type="ARBA" id="ARBA00022475"/>
    </source>
</evidence>
<dbReference type="SUPFAM" id="SSF63712">
    <property type="entry name" value="Nicotinic receptor ligand binding domain-like"/>
    <property type="match status" value="1"/>
</dbReference>
<evidence type="ECO:0000313" key="16">
    <source>
        <dbReference type="Proteomes" id="UP000095284"/>
    </source>
</evidence>
<gene>
    <name evidence="14" type="ORF">BXYJ_LOCUS3986</name>
</gene>
<evidence type="ECO:0000313" key="18">
    <source>
        <dbReference type="WBParaSite" id="BXY_0282900.1"/>
    </source>
</evidence>
<dbReference type="InterPro" id="IPR006202">
    <property type="entry name" value="Neur_chan_lig-bd"/>
</dbReference>
<dbReference type="CDD" id="cd18990">
    <property type="entry name" value="LGIC_ECD_GABAAR"/>
    <property type="match status" value="1"/>
</dbReference>
<keyword evidence="6 11" id="KW-0732">Signal</keyword>
<dbReference type="Proteomes" id="UP000095284">
    <property type="component" value="Unplaced"/>
</dbReference>
<evidence type="ECO:0000259" key="13">
    <source>
        <dbReference type="Pfam" id="PF02932"/>
    </source>
</evidence>
<comment type="similarity">
    <text evidence="11">Belongs to the ligand-gated ion channel (TC 1.A.9) family.</text>
</comment>
<sequence>MIYYLLLLNLASAYTSREYYGWKHDSIHLPKKTTTTTAQPRQSSFHIDEDDACSTDWNHRKSVLSDILRGYDKTVVPSNQSVTVNVELTVQDISSISEITSSFIADVWFSQIWRDPRLEYHKYSCKSNLSLDSSVADKLWTPNVCVVNSKHTEVHRSPTNNVLLIVFPNGTIWLNYRVRVSGPCSFTLSKFPLDEQECVLVFESYSYNIAEVRLQWQEWNPVTIADSETLKLPDFLFTNVSYEHNLNEYTAGSWDQLRVIFSFKRLYGYYVLQMYLPTYLSVFISWIAFWIDSTRSGSMPARITLGVSSLMALSFQMGNVVKNLPRVSFVKAIDLWFFVCILFIFLSLVELAVVEFVDKLAKNQFKKYEKWAKTRNSIGKVSKLTIPPPETRKLSIQTHETTLPRDSLGVWDEQEQSPFPRNGKNIRPSRPSLIVESKRSSLLSFEPVVPLNPRKAHSLSAQVDAFSAKAFPGAFALFNVFYWWYYLSQEKVPQ</sequence>
<dbReference type="InterPro" id="IPR006029">
    <property type="entry name" value="Neurotrans-gated_channel_TM"/>
</dbReference>
<feature type="transmembrane region" description="Helical" evidence="11">
    <location>
        <begin position="303"/>
        <end position="321"/>
    </location>
</feature>
<evidence type="ECO:0000256" key="8">
    <source>
        <dbReference type="ARBA" id="ARBA00023065"/>
    </source>
</evidence>
<feature type="chain" id="PRO_5036506525" evidence="11">
    <location>
        <begin position="18"/>
        <end position="494"/>
    </location>
</feature>
<dbReference type="EMBL" id="CAJFDI010000002">
    <property type="protein sequence ID" value="CAD5215351.1"/>
    <property type="molecule type" value="Genomic_DNA"/>
</dbReference>
<protein>
    <submittedName>
        <fullName evidence="14">(pine wood nematode) hypothetical protein</fullName>
    </submittedName>
</protein>
<dbReference type="eggNOG" id="KOG3644">
    <property type="taxonomic scope" value="Eukaryota"/>
</dbReference>
<evidence type="ECO:0000256" key="5">
    <source>
        <dbReference type="ARBA" id="ARBA00022692"/>
    </source>
</evidence>
<dbReference type="InterPro" id="IPR038050">
    <property type="entry name" value="Neuro_actylchol_rec"/>
</dbReference>
<dbReference type="SUPFAM" id="SSF90112">
    <property type="entry name" value="Neurotransmitter-gated ion-channel transmembrane pore"/>
    <property type="match status" value="1"/>
</dbReference>
<proteinExistence type="inferred from homology"/>
<evidence type="ECO:0000313" key="14">
    <source>
        <dbReference type="EMBL" id="CAD5215351.1"/>
    </source>
</evidence>
<evidence type="ECO:0000256" key="1">
    <source>
        <dbReference type="ARBA" id="ARBA00004141"/>
    </source>
</evidence>
<feature type="domain" description="Neurotransmitter-gated ion-channel transmembrane" evidence="13">
    <location>
        <begin position="274"/>
        <end position="387"/>
    </location>
</feature>
<organism evidence="16 18">
    <name type="scientific">Bursaphelenchus xylophilus</name>
    <name type="common">Pinewood nematode worm</name>
    <name type="synonym">Aphelenchoides xylophilus</name>
    <dbReference type="NCBI Taxonomy" id="6326"/>
    <lineage>
        <taxon>Eukaryota</taxon>
        <taxon>Metazoa</taxon>
        <taxon>Ecdysozoa</taxon>
        <taxon>Nematoda</taxon>
        <taxon>Chromadorea</taxon>
        <taxon>Rhabditida</taxon>
        <taxon>Tylenchina</taxon>
        <taxon>Tylenchomorpha</taxon>
        <taxon>Aphelenchoidea</taxon>
        <taxon>Aphelenchoididae</taxon>
        <taxon>Bursaphelenchus</taxon>
    </lineage>
</organism>
<dbReference type="NCBIfam" id="TIGR00860">
    <property type="entry name" value="LIC"/>
    <property type="match status" value="1"/>
</dbReference>
<dbReference type="InterPro" id="IPR018000">
    <property type="entry name" value="Neurotransmitter_ion_chnl_CS"/>
</dbReference>
<comment type="subcellular location">
    <subcellularLocation>
        <location evidence="2">Cell membrane</location>
    </subcellularLocation>
    <subcellularLocation>
        <location evidence="1">Membrane</location>
        <topology evidence="1">Multi-pass membrane protein</topology>
    </subcellularLocation>
</comment>
<dbReference type="WBParaSite" id="BXY_0282900.1">
    <property type="protein sequence ID" value="BXY_0282900.1"/>
    <property type="gene ID" value="BXY_0282900"/>
</dbReference>
<dbReference type="GO" id="GO:0005886">
    <property type="term" value="C:plasma membrane"/>
    <property type="evidence" value="ECO:0007669"/>
    <property type="project" value="UniProtKB-SubCell"/>
</dbReference>
<dbReference type="SMR" id="A0A1I7RQ38"/>
<name>A0A1I7RQ38_BURXY</name>
<dbReference type="Gene3D" id="1.20.58.390">
    <property type="entry name" value="Neurotransmitter-gated ion-channel transmembrane domain"/>
    <property type="match status" value="1"/>
</dbReference>
<feature type="transmembrane region" description="Helical" evidence="11">
    <location>
        <begin position="333"/>
        <end position="357"/>
    </location>
</feature>
<dbReference type="Pfam" id="PF02932">
    <property type="entry name" value="Neur_chan_memb"/>
    <property type="match status" value="1"/>
</dbReference>
<keyword evidence="9 11" id="KW-0472">Membrane</keyword>
<dbReference type="Proteomes" id="UP000582659">
    <property type="component" value="Unassembled WGS sequence"/>
</dbReference>
<evidence type="ECO:0000256" key="10">
    <source>
        <dbReference type="ARBA" id="ARBA00023303"/>
    </source>
</evidence>
<dbReference type="Proteomes" id="UP000659654">
    <property type="component" value="Unassembled WGS sequence"/>
</dbReference>
<feature type="transmembrane region" description="Helical" evidence="11">
    <location>
        <begin position="267"/>
        <end position="291"/>
    </location>
</feature>
<dbReference type="Gene3D" id="2.70.170.10">
    <property type="entry name" value="Neurotransmitter-gated ion-channel ligand-binding domain"/>
    <property type="match status" value="1"/>
</dbReference>
<dbReference type="PRINTS" id="PR00252">
    <property type="entry name" value="NRIONCHANNEL"/>
</dbReference>
<dbReference type="GO" id="GO:0004888">
    <property type="term" value="F:transmembrane signaling receptor activity"/>
    <property type="evidence" value="ECO:0007669"/>
    <property type="project" value="InterPro"/>
</dbReference>
<keyword evidence="7 11" id="KW-1133">Transmembrane helix</keyword>
<evidence type="ECO:0000256" key="11">
    <source>
        <dbReference type="RuleBase" id="RU000687"/>
    </source>
</evidence>
<keyword evidence="4" id="KW-1003">Cell membrane</keyword>
<dbReference type="OrthoDB" id="407674at2759"/>
<reference evidence="15" key="2">
    <citation type="submission" date="2020-08" db="EMBL/GenBank/DDBJ databases">
        <authorList>
            <person name="Kikuchi T."/>
        </authorList>
    </citation>
    <scope>NUCLEOTIDE SEQUENCE</scope>
    <source>
        <strain evidence="14">Ka4C1</strain>
    </source>
</reference>
<dbReference type="InterPro" id="IPR006028">
    <property type="entry name" value="GABAA/Glycine_rcpt"/>
</dbReference>
<keyword evidence="8 11" id="KW-0406">Ion transport</keyword>
<dbReference type="PRINTS" id="PR00253">
    <property type="entry name" value="GABAARECEPTR"/>
</dbReference>
<dbReference type="InterPro" id="IPR006201">
    <property type="entry name" value="Neur_channel"/>
</dbReference>
<keyword evidence="17" id="KW-1185">Reference proteome</keyword>
<dbReference type="CDD" id="cd19049">
    <property type="entry name" value="LGIC_TM_anion"/>
    <property type="match status" value="1"/>
</dbReference>
<feature type="transmembrane region" description="Helical" evidence="11">
    <location>
        <begin position="463"/>
        <end position="485"/>
    </location>
</feature>
<feature type="domain" description="Neurotransmitter-gated ion-channel ligand-binding" evidence="12">
    <location>
        <begin position="62"/>
        <end position="265"/>
    </location>
</feature>
<evidence type="ECO:0000256" key="6">
    <source>
        <dbReference type="ARBA" id="ARBA00022729"/>
    </source>
</evidence>
<dbReference type="FunFam" id="2.70.170.10:FF:000034">
    <property type="entry name" value="Ligand-Gated ion Channel"/>
    <property type="match status" value="1"/>
</dbReference>
<keyword evidence="5 11" id="KW-0812">Transmembrane</keyword>
<dbReference type="PROSITE" id="PS00236">
    <property type="entry name" value="NEUROTR_ION_CHANNEL"/>
    <property type="match status" value="1"/>
</dbReference>
<dbReference type="InterPro" id="IPR036734">
    <property type="entry name" value="Neur_chan_lig-bd_sf"/>
</dbReference>
<keyword evidence="10 11" id="KW-0407">Ion channel</keyword>
<evidence type="ECO:0000259" key="12">
    <source>
        <dbReference type="Pfam" id="PF02931"/>
    </source>
</evidence>
<feature type="signal peptide" evidence="11">
    <location>
        <begin position="1"/>
        <end position="17"/>
    </location>
</feature>
<evidence type="ECO:0000313" key="17">
    <source>
        <dbReference type="Proteomes" id="UP000659654"/>
    </source>
</evidence>
<dbReference type="PANTHER" id="PTHR18945">
    <property type="entry name" value="NEUROTRANSMITTER GATED ION CHANNEL"/>
    <property type="match status" value="1"/>
</dbReference>
<dbReference type="InterPro" id="IPR036719">
    <property type="entry name" value="Neuro-gated_channel_TM_sf"/>
</dbReference>
<evidence type="ECO:0000256" key="7">
    <source>
        <dbReference type="ARBA" id="ARBA00022989"/>
    </source>
</evidence>
<keyword evidence="3 11" id="KW-0813">Transport</keyword>
<dbReference type="AlphaFoldDB" id="A0A1I7RQ38"/>
<accession>A0A1I7RQ38</accession>
<evidence type="ECO:0000313" key="15">
    <source>
        <dbReference type="EMBL" id="CAG9097100.1"/>
    </source>
</evidence>
<reference evidence="18" key="1">
    <citation type="submission" date="2016-11" db="UniProtKB">
        <authorList>
            <consortium name="WormBaseParasite"/>
        </authorList>
    </citation>
    <scope>IDENTIFICATION</scope>
</reference>
<evidence type="ECO:0000256" key="3">
    <source>
        <dbReference type="ARBA" id="ARBA00022448"/>
    </source>
</evidence>
<evidence type="ECO:0000256" key="9">
    <source>
        <dbReference type="ARBA" id="ARBA00023136"/>
    </source>
</evidence>